<dbReference type="Proteomes" id="UP000044841">
    <property type="component" value="Unassembled WGS sequence"/>
</dbReference>
<dbReference type="GO" id="GO:0016538">
    <property type="term" value="F:cyclin-dependent protein serine/threonine kinase regulator activity"/>
    <property type="evidence" value="ECO:0007669"/>
    <property type="project" value="TreeGrafter"/>
</dbReference>
<evidence type="ECO:0000259" key="2">
    <source>
        <dbReference type="Pfam" id="PF00134"/>
    </source>
</evidence>
<protein>
    <recommendedName>
        <fullName evidence="2">Cyclin N-terminal domain-containing protein</fullName>
    </recommendedName>
</protein>
<dbReference type="GO" id="GO:0019901">
    <property type="term" value="F:protein kinase binding"/>
    <property type="evidence" value="ECO:0007669"/>
    <property type="project" value="InterPro"/>
</dbReference>
<dbReference type="InterPro" id="IPR013922">
    <property type="entry name" value="Cyclin_PHO80-like"/>
</dbReference>
<dbReference type="InterPro" id="IPR036915">
    <property type="entry name" value="Cyclin-like_sf"/>
</dbReference>
<sequence length="456" mass="51275">MDSVSDYTYSTLPTPQLMTMSLHEAHQDVHADMERRATTAVWSLLENSNTKEITQPPIYGERHVKALASFSGSLMSTLVRFGDKPVREQTTSYLTKFVLDVMDACVDRVQARDLADFLFKHIVGSTTTATTDAPIELEETSWITPEQDVEDEVKIKDKEDVACLEPPVKRRKISRRAYNPPPLNYDPLPIAQLGAHFVSDLFGSDASPETVVDYVPTLSEYVCDVILTTRVERSIAIYAFALLDRLSTRRRVYMPQGTFGLFITAYTIAGKMLIDSPYNNKSWYIAGQKMFTVKELNNMERNMCNDLKWNLDVDIEELKTVEEKMLECYDVGISPVWSCAPTPYHESSIRVAKQAPDSSPSSSSLVALSHFQADQSHFGQESPQMSLSSDPFAFDSSPNWALSSVSPSFHQEKSIGGNKDLVWIRYNAADFEDQGCDEDEDDEDVENGELSDPDVF</sequence>
<dbReference type="CDD" id="cd20557">
    <property type="entry name" value="CYCLIN_ScPCL1-like"/>
    <property type="match status" value="1"/>
</dbReference>
<evidence type="ECO:0000313" key="4">
    <source>
        <dbReference type="Proteomes" id="UP000044841"/>
    </source>
</evidence>
<feature type="domain" description="Cyclin N-terminal" evidence="2">
    <location>
        <begin position="216"/>
        <end position="311"/>
    </location>
</feature>
<gene>
    <name evidence="3" type="ORF">RSOLAG22IIIB_08674</name>
</gene>
<dbReference type="GO" id="GO:0005634">
    <property type="term" value="C:nucleus"/>
    <property type="evidence" value="ECO:0007669"/>
    <property type="project" value="TreeGrafter"/>
</dbReference>
<dbReference type="Gene3D" id="1.10.472.10">
    <property type="entry name" value="Cyclin-like"/>
    <property type="match status" value="1"/>
</dbReference>
<dbReference type="InterPro" id="IPR006671">
    <property type="entry name" value="Cyclin_N"/>
</dbReference>
<dbReference type="PANTHER" id="PTHR15615:SF108">
    <property type="entry name" value="PROTEIN CNPPD1"/>
    <property type="match status" value="1"/>
</dbReference>
<evidence type="ECO:0000313" key="3">
    <source>
        <dbReference type="EMBL" id="CUA69751.1"/>
    </source>
</evidence>
<accession>A0A0K6FU20</accession>
<dbReference type="Pfam" id="PF00134">
    <property type="entry name" value="Cyclin_N"/>
    <property type="match status" value="1"/>
</dbReference>
<organism evidence="3 4">
    <name type="scientific">Rhizoctonia solani</name>
    <dbReference type="NCBI Taxonomy" id="456999"/>
    <lineage>
        <taxon>Eukaryota</taxon>
        <taxon>Fungi</taxon>
        <taxon>Dikarya</taxon>
        <taxon>Basidiomycota</taxon>
        <taxon>Agaricomycotina</taxon>
        <taxon>Agaricomycetes</taxon>
        <taxon>Cantharellales</taxon>
        <taxon>Ceratobasidiaceae</taxon>
        <taxon>Rhizoctonia</taxon>
    </lineage>
</organism>
<name>A0A0K6FU20_9AGAM</name>
<evidence type="ECO:0000256" key="1">
    <source>
        <dbReference type="SAM" id="MobiDB-lite"/>
    </source>
</evidence>
<proteinExistence type="predicted"/>
<feature type="region of interest" description="Disordered" evidence="1">
    <location>
        <begin position="432"/>
        <end position="456"/>
    </location>
</feature>
<reference evidence="3 4" key="1">
    <citation type="submission" date="2015-07" db="EMBL/GenBank/DDBJ databases">
        <authorList>
            <person name="Noorani M."/>
        </authorList>
    </citation>
    <scope>NUCLEOTIDE SEQUENCE [LARGE SCALE GENOMIC DNA]</scope>
    <source>
        <strain evidence="3">BBA 69670</strain>
    </source>
</reference>
<dbReference type="EMBL" id="CYGV01000946">
    <property type="protein sequence ID" value="CUA69751.1"/>
    <property type="molecule type" value="Genomic_DNA"/>
</dbReference>
<dbReference type="SUPFAM" id="SSF47954">
    <property type="entry name" value="Cyclin-like"/>
    <property type="match status" value="1"/>
</dbReference>
<dbReference type="PANTHER" id="PTHR15615">
    <property type="match status" value="1"/>
</dbReference>
<dbReference type="AlphaFoldDB" id="A0A0K6FU20"/>
<keyword evidence="4" id="KW-1185">Reference proteome</keyword>
<dbReference type="GO" id="GO:0000307">
    <property type="term" value="C:cyclin-dependent protein kinase holoenzyme complex"/>
    <property type="evidence" value="ECO:0007669"/>
    <property type="project" value="TreeGrafter"/>
</dbReference>